<evidence type="ECO:0000313" key="4">
    <source>
        <dbReference type="EnsemblMetazoa" id="ADIR004331-PA"/>
    </source>
</evidence>
<evidence type="ECO:0000256" key="1">
    <source>
        <dbReference type="SAM" id="Coils"/>
    </source>
</evidence>
<feature type="region of interest" description="Disordered" evidence="2">
    <location>
        <begin position="205"/>
        <end position="281"/>
    </location>
</feature>
<dbReference type="VEuPathDB" id="VectorBase:ADIR004331"/>
<feature type="coiled-coil region" evidence="1">
    <location>
        <begin position="117"/>
        <end position="148"/>
    </location>
</feature>
<feature type="chain" id="PRO_5008129568" evidence="3">
    <location>
        <begin position="45"/>
        <end position="303"/>
    </location>
</feature>
<organism evidence="4 5">
    <name type="scientific">Anopheles dirus</name>
    <dbReference type="NCBI Taxonomy" id="7168"/>
    <lineage>
        <taxon>Eukaryota</taxon>
        <taxon>Metazoa</taxon>
        <taxon>Ecdysozoa</taxon>
        <taxon>Arthropoda</taxon>
        <taxon>Hexapoda</taxon>
        <taxon>Insecta</taxon>
        <taxon>Pterygota</taxon>
        <taxon>Neoptera</taxon>
        <taxon>Endopterygota</taxon>
        <taxon>Diptera</taxon>
        <taxon>Nematocera</taxon>
        <taxon>Culicoidea</taxon>
        <taxon>Culicidae</taxon>
        <taxon>Anophelinae</taxon>
        <taxon>Anopheles</taxon>
    </lineage>
</organism>
<dbReference type="EnsemblMetazoa" id="ADIR004331-RA">
    <property type="protein sequence ID" value="ADIR004331-PA"/>
    <property type="gene ID" value="ADIR004331"/>
</dbReference>
<sequence>MAMKAVVSTILSFQELAALQSSVMKNQCVVLAFWLSVLLGRCSCVQPGASNDPQYLVSEQSGGKVGKVEISSNVNTGSRTSFVTNVPSQRIQSVISPAQTAQNQLIRPVQAQQTSPYEQSQSQYERELAQYRKALAEYRQQSQAGQRQQLQPVYQIASLQQQQPIYQQPQYALPAVQQLQYAQYPQPAVQQTYFQQPQNPLYNFNSGFQQPPPLRPTSTYTGSGISTFDADPPNPPRPPPNEADWADACAPDPPKPPPWPPPNEFAFEFENDPEMPPSPMLNEADWAFAWLPEKPPPPTGPTG</sequence>
<reference evidence="4" key="2">
    <citation type="submission" date="2020-05" db="UniProtKB">
        <authorList>
            <consortium name="EnsemblMetazoa"/>
        </authorList>
    </citation>
    <scope>IDENTIFICATION</scope>
    <source>
        <strain evidence="4">WRAIR2</strain>
    </source>
</reference>
<dbReference type="Proteomes" id="UP000075884">
    <property type="component" value="Unassembled WGS sequence"/>
</dbReference>
<evidence type="ECO:0000313" key="5">
    <source>
        <dbReference type="Proteomes" id="UP000075884"/>
    </source>
</evidence>
<evidence type="ECO:0000256" key="3">
    <source>
        <dbReference type="SAM" id="SignalP"/>
    </source>
</evidence>
<protein>
    <submittedName>
        <fullName evidence="4">Uncharacterized protein</fullName>
    </submittedName>
</protein>
<keyword evidence="1" id="KW-0175">Coiled coil</keyword>
<reference evidence="5" key="1">
    <citation type="submission" date="2013-03" db="EMBL/GenBank/DDBJ databases">
        <title>The Genome Sequence of Anopheles dirus WRAIR2.</title>
        <authorList>
            <consortium name="The Broad Institute Genomics Platform"/>
            <person name="Neafsey D.E."/>
            <person name="Walton C."/>
            <person name="Walker B."/>
            <person name="Young S.K."/>
            <person name="Zeng Q."/>
            <person name="Gargeya S."/>
            <person name="Fitzgerald M."/>
            <person name="Haas B."/>
            <person name="Abouelleil A."/>
            <person name="Allen A.W."/>
            <person name="Alvarado L."/>
            <person name="Arachchi H.M."/>
            <person name="Berlin A.M."/>
            <person name="Chapman S.B."/>
            <person name="Gainer-Dewar J."/>
            <person name="Goldberg J."/>
            <person name="Griggs A."/>
            <person name="Gujja S."/>
            <person name="Hansen M."/>
            <person name="Howarth C."/>
            <person name="Imamovic A."/>
            <person name="Ireland A."/>
            <person name="Larimer J."/>
            <person name="McCowan C."/>
            <person name="Murphy C."/>
            <person name="Pearson M."/>
            <person name="Poon T.W."/>
            <person name="Priest M."/>
            <person name="Roberts A."/>
            <person name="Saif S."/>
            <person name="Shea T."/>
            <person name="Sisk P."/>
            <person name="Sykes S."/>
            <person name="Wortman J."/>
            <person name="Nusbaum C."/>
            <person name="Birren B."/>
        </authorList>
    </citation>
    <scope>NUCLEOTIDE SEQUENCE [LARGE SCALE GENOMIC DNA]</scope>
    <source>
        <strain evidence="5">WRAIR2</strain>
    </source>
</reference>
<name>A0A182N9K5_9DIPT</name>
<keyword evidence="3" id="KW-0732">Signal</keyword>
<proteinExistence type="predicted"/>
<feature type="compositionally biased region" description="Polar residues" evidence="2">
    <location>
        <begin position="216"/>
        <end position="226"/>
    </location>
</feature>
<feature type="compositionally biased region" description="Pro residues" evidence="2">
    <location>
        <begin position="251"/>
        <end position="263"/>
    </location>
</feature>
<dbReference type="AlphaFoldDB" id="A0A182N9K5"/>
<accession>A0A182N9K5</accession>
<feature type="signal peptide" evidence="3">
    <location>
        <begin position="1"/>
        <end position="44"/>
    </location>
</feature>
<evidence type="ECO:0000256" key="2">
    <source>
        <dbReference type="SAM" id="MobiDB-lite"/>
    </source>
</evidence>
<keyword evidence="5" id="KW-1185">Reference proteome</keyword>
<feature type="compositionally biased region" description="Pro residues" evidence="2">
    <location>
        <begin position="232"/>
        <end position="241"/>
    </location>
</feature>